<protein>
    <submittedName>
        <fullName evidence="2">Gml protein</fullName>
    </submittedName>
</protein>
<evidence type="ECO:0000313" key="2">
    <source>
        <dbReference type="EMBL" id="CAH7107421.1"/>
    </source>
</evidence>
<dbReference type="AlphaFoldDB" id="A0AAV0A212"/>
<keyword evidence="3" id="KW-1185">Reference proteome</keyword>
<evidence type="ECO:0000313" key="3">
    <source>
        <dbReference type="Proteomes" id="UP001152836"/>
    </source>
</evidence>
<keyword evidence="1" id="KW-0472">Membrane</keyword>
<reference evidence="2" key="1">
    <citation type="submission" date="2022-06" db="EMBL/GenBank/DDBJ databases">
        <authorList>
            <person name="Andreotti S."/>
            <person name="Wyler E."/>
        </authorList>
    </citation>
    <scope>NUCLEOTIDE SEQUENCE</scope>
</reference>
<accession>A0AAV0A212</accession>
<proteinExistence type="predicted"/>
<organism evidence="2 3">
    <name type="scientific">Phodopus roborovskii</name>
    <name type="common">Roborovski's desert hamster</name>
    <name type="synonym">Cricetulus roborovskii</name>
    <dbReference type="NCBI Taxonomy" id="109678"/>
    <lineage>
        <taxon>Eukaryota</taxon>
        <taxon>Metazoa</taxon>
        <taxon>Chordata</taxon>
        <taxon>Craniata</taxon>
        <taxon>Vertebrata</taxon>
        <taxon>Euteleostomi</taxon>
        <taxon>Mammalia</taxon>
        <taxon>Eutheria</taxon>
        <taxon>Euarchontoglires</taxon>
        <taxon>Glires</taxon>
        <taxon>Rodentia</taxon>
        <taxon>Myomorpha</taxon>
        <taxon>Muroidea</taxon>
        <taxon>Cricetidae</taxon>
        <taxon>Cricetinae</taxon>
        <taxon>Phodopus</taxon>
    </lineage>
</organism>
<dbReference type="PANTHER" id="PTHR15049:SF2">
    <property type="entry name" value="GLYCOSYL-PHOSPHATIDYLINOSITOL-ANCHORED MOLECULE-LIKE PROTEIN"/>
    <property type="match status" value="1"/>
</dbReference>
<keyword evidence="1" id="KW-1133">Transmembrane helix</keyword>
<feature type="transmembrane region" description="Helical" evidence="1">
    <location>
        <begin position="6"/>
        <end position="26"/>
    </location>
</feature>
<dbReference type="Proteomes" id="UP001152836">
    <property type="component" value="Unassembled WGS sequence"/>
</dbReference>
<comment type="caution">
    <text evidence="2">The sequence shown here is derived from an EMBL/GenBank/DDBJ whole genome shotgun (WGS) entry which is preliminary data.</text>
</comment>
<dbReference type="InterPro" id="IPR052874">
    <property type="entry name" value="Sperm-ZP_regulatory"/>
</dbReference>
<name>A0AAV0A212_PHORO</name>
<dbReference type="PANTHER" id="PTHR15049">
    <property type="entry name" value="GLYCOSYL-PHOSPHATIDYLINOSITOL-ANCHORED MOLECULE-LIKE PROTEIN-RELATED"/>
    <property type="match status" value="1"/>
</dbReference>
<sequence>MILFTFRFTCVLEIMLPFFWLILLGLSWTDTSVNRASVEGNSTSELARIMKCHFCTTINTFNCGGSKDCPQDSRRCGTIAIHSSTEVPSYSG</sequence>
<evidence type="ECO:0000256" key="1">
    <source>
        <dbReference type="SAM" id="Phobius"/>
    </source>
</evidence>
<keyword evidence="1" id="KW-0812">Transmembrane</keyword>
<gene>
    <name evidence="2" type="primary">Gml</name>
    <name evidence="2" type="ORF">PHOROB_LOCUS14280</name>
</gene>
<dbReference type="EMBL" id="CALSGD010001551">
    <property type="protein sequence ID" value="CAH7107421.1"/>
    <property type="molecule type" value="Genomic_DNA"/>
</dbReference>